<feature type="domain" description="Rad21/Rec8-like protein N-terminal" evidence="6">
    <location>
        <begin position="1"/>
        <end position="113"/>
    </location>
</feature>
<dbReference type="Pfam" id="PF04824">
    <property type="entry name" value="Rad21_Rec8"/>
    <property type="match status" value="1"/>
</dbReference>
<feature type="domain" description="Rad21/Rec8-like protein C-terminal eukaryotic" evidence="5">
    <location>
        <begin position="544"/>
        <end position="591"/>
    </location>
</feature>
<name>A0A7I8VMD1_9ANNE</name>
<reference evidence="7 8" key="1">
    <citation type="submission" date="2020-08" db="EMBL/GenBank/DDBJ databases">
        <authorList>
            <person name="Hejnol A."/>
        </authorList>
    </citation>
    <scope>NUCLEOTIDE SEQUENCE [LARGE SCALE GENOMIC DNA]</scope>
</reference>
<comment type="similarity">
    <text evidence="2">Belongs to the rad21 family.</text>
</comment>
<feature type="compositionally biased region" description="Basic and acidic residues" evidence="4">
    <location>
        <begin position="315"/>
        <end position="324"/>
    </location>
</feature>
<dbReference type="OrthoDB" id="10071381at2759"/>
<evidence type="ECO:0000313" key="8">
    <source>
        <dbReference type="Proteomes" id="UP000549394"/>
    </source>
</evidence>
<gene>
    <name evidence="7" type="ORF">DGYR_LOCUS5114</name>
</gene>
<evidence type="ECO:0000259" key="5">
    <source>
        <dbReference type="Pfam" id="PF04824"/>
    </source>
</evidence>
<organism evidence="7 8">
    <name type="scientific">Dimorphilus gyrociliatus</name>
    <dbReference type="NCBI Taxonomy" id="2664684"/>
    <lineage>
        <taxon>Eukaryota</taxon>
        <taxon>Metazoa</taxon>
        <taxon>Spiralia</taxon>
        <taxon>Lophotrochozoa</taxon>
        <taxon>Annelida</taxon>
        <taxon>Polychaeta</taxon>
        <taxon>Polychaeta incertae sedis</taxon>
        <taxon>Dinophilidae</taxon>
        <taxon>Dimorphilus</taxon>
    </lineage>
</organism>
<feature type="region of interest" description="Disordered" evidence="4">
    <location>
        <begin position="281"/>
        <end position="348"/>
    </location>
</feature>
<dbReference type="GO" id="GO:0051177">
    <property type="term" value="P:meiotic sister chromatid cohesion"/>
    <property type="evidence" value="ECO:0007669"/>
    <property type="project" value="TreeGrafter"/>
</dbReference>
<dbReference type="InterPro" id="IPR023093">
    <property type="entry name" value="ScpA-like_C"/>
</dbReference>
<dbReference type="InterPro" id="IPR006910">
    <property type="entry name" value="Rad21_Rec8_N"/>
</dbReference>
<dbReference type="EMBL" id="CAJFCJ010000006">
    <property type="protein sequence ID" value="CAD5116489.1"/>
    <property type="molecule type" value="Genomic_DNA"/>
</dbReference>
<comment type="caution">
    <text evidence="7">The sequence shown here is derived from an EMBL/GenBank/DDBJ whole genome shotgun (WGS) entry which is preliminary data.</text>
</comment>
<evidence type="ECO:0000313" key="7">
    <source>
        <dbReference type="EMBL" id="CAD5116489.1"/>
    </source>
</evidence>
<dbReference type="Gene3D" id="1.10.10.580">
    <property type="entry name" value="Structural maintenance of chromosome 1. Chain E"/>
    <property type="match status" value="1"/>
</dbReference>
<comment type="subcellular location">
    <subcellularLocation>
        <location evidence="1">Nucleus</location>
    </subcellularLocation>
</comment>
<dbReference type="InterPro" id="IPR036390">
    <property type="entry name" value="WH_DNA-bd_sf"/>
</dbReference>
<dbReference type="GO" id="GO:0005634">
    <property type="term" value="C:nucleus"/>
    <property type="evidence" value="ECO:0007669"/>
    <property type="project" value="UniProtKB-SubCell"/>
</dbReference>
<sequence length="609" mass="69943">MFYSYELLTKEGKFGILWLAATSTKRLTDLEYNSLNMQWICNEIKKYIDGRHASRRRMSLYLSAMLMYGCVVIHSEKSKLLMRDITAVIGQNRLKVTTNELSVQLPKTRKRKKKRTGSMIEIPKGNIEDPYFGITRHWDIESNLLIPFLTEDLNESIPESPTHARNQAIQANHVDITIREMQEEGRNVTLDLVEDDSAMLDAERLENLLANFDNTGDEIHSKRSKSNEIKRIDHTQDNQLCLPNASPIHDPVIIDRDQDKMNHSDDVIGDTTLRPEQMAFEESQHPTKATTEDQMVQAADRPSEMLPMEDITTVDSKKKEKEDQVPSTPIKKKPKPTDEEEPKKKKRKINLEDSLAIPKTPVNTKSKRKRLKKFIEDENAFNQSQKRLTFSEPEVRVTILDDEGLLDNTFDLNAAEGNNWPYMLLDDSELAKMNRDHPSHPSPLISDTLQEPIEIPRARDQSMDSVLISDQGHISDIKETSRDYSDISRPSLPLESINASPPRAAQTHAHPVIYEERESGNLVASKNVRELYELIRLTLENHHEIEFSQVVAGCDKKLTVKAFYAMLHMVKDNLIEIKQRKSYGSIRITKGKLFSTFSPNSWSQKNQQF</sequence>
<dbReference type="GO" id="GO:0003682">
    <property type="term" value="F:chromatin binding"/>
    <property type="evidence" value="ECO:0007669"/>
    <property type="project" value="TreeGrafter"/>
</dbReference>
<evidence type="ECO:0000256" key="1">
    <source>
        <dbReference type="ARBA" id="ARBA00004123"/>
    </source>
</evidence>
<dbReference type="SUPFAM" id="SSF46785">
    <property type="entry name" value="Winged helix' DNA-binding domain"/>
    <property type="match status" value="1"/>
</dbReference>
<keyword evidence="8" id="KW-1185">Reference proteome</keyword>
<dbReference type="Pfam" id="PF04825">
    <property type="entry name" value="Rad21_Rec8_N"/>
    <property type="match status" value="1"/>
</dbReference>
<dbReference type="Proteomes" id="UP000549394">
    <property type="component" value="Unassembled WGS sequence"/>
</dbReference>
<dbReference type="AlphaFoldDB" id="A0A7I8VMD1"/>
<keyword evidence="3" id="KW-0539">Nucleus</keyword>
<dbReference type="PANTHER" id="PTHR12585">
    <property type="entry name" value="SCC1 / RAD21 FAMILY MEMBER"/>
    <property type="match status" value="1"/>
</dbReference>
<accession>A0A7I8VMD1</accession>
<evidence type="ECO:0000256" key="3">
    <source>
        <dbReference type="ARBA" id="ARBA00023242"/>
    </source>
</evidence>
<dbReference type="InterPro" id="IPR006909">
    <property type="entry name" value="Rad21/Rec8_C_eu"/>
</dbReference>
<dbReference type="PANTHER" id="PTHR12585:SF27">
    <property type="entry name" value="MEIOTIC RECOMBINATION PROTEIN REC8 HOMOLOG"/>
    <property type="match status" value="1"/>
</dbReference>
<dbReference type="GO" id="GO:0030893">
    <property type="term" value="C:meiotic cohesin complex"/>
    <property type="evidence" value="ECO:0007669"/>
    <property type="project" value="TreeGrafter"/>
</dbReference>
<evidence type="ECO:0000256" key="4">
    <source>
        <dbReference type="SAM" id="MobiDB-lite"/>
    </source>
</evidence>
<protein>
    <submittedName>
        <fullName evidence="7">DgyrCDS5369</fullName>
    </submittedName>
</protein>
<proteinExistence type="inferred from homology"/>
<evidence type="ECO:0000256" key="2">
    <source>
        <dbReference type="ARBA" id="ARBA00009870"/>
    </source>
</evidence>
<dbReference type="InterPro" id="IPR039781">
    <property type="entry name" value="Rad21/Rec8-like"/>
</dbReference>
<dbReference type="GO" id="GO:0006302">
    <property type="term" value="P:double-strand break repair"/>
    <property type="evidence" value="ECO:0007669"/>
    <property type="project" value="TreeGrafter"/>
</dbReference>
<evidence type="ECO:0000259" key="6">
    <source>
        <dbReference type="Pfam" id="PF04825"/>
    </source>
</evidence>